<reference evidence="1 2" key="1">
    <citation type="submission" date="2016-03" db="EMBL/GenBank/DDBJ databases">
        <title>Comparative genomics of Pseudogymnoascus destructans, the fungus causing white-nose syndrome of bats.</title>
        <authorList>
            <person name="Palmer J.M."/>
            <person name="Drees K.P."/>
            <person name="Foster J.T."/>
            <person name="Lindner D.L."/>
        </authorList>
    </citation>
    <scope>NUCLEOTIDE SEQUENCE [LARGE SCALE GENOMIC DNA]</scope>
    <source>
        <strain evidence="1 2">UAMH 10579</strain>
    </source>
</reference>
<dbReference type="GO" id="GO:0016491">
    <property type="term" value="F:oxidoreductase activity"/>
    <property type="evidence" value="ECO:0007669"/>
    <property type="project" value="TreeGrafter"/>
</dbReference>
<reference evidence="2" key="2">
    <citation type="journal article" date="2018" name="Nat. Commun.">
        <title>Extreme sensitivity to ultraviolet light in the fungal pathogen causing white-nose syndrome of bats.</title>
        <authorList>
            <person name="Palmer J.M."/>
            <person name="Drees K.P."/>
            <person name="Foster J.T."/>
            <person name="Lindner D.L."/>
        </authorList>
    </citation>
    <scope>NUCLEOTIDE SEQUENCE [LARGE SCALE GENOMIC DNA]</scope>
    <source>
        <strain evidence="2">UAMH 10579</strain>
    </source>
</reference>
<dbReference type="Pfam" id="PF13450">
    <property type="entry name" value="NAD_binding_8"/>
    <property type="match status" value="1"/>
</dbReference>
<dbReference type="GeneID" id="28841974"/>
<dbReference type="RefSeq" id="XP_018126706.1">
    <property type="nucleotide sequence ID" value="XM_018278009.2"/>
</dbReference>
<dbReference type="PANTHER" id="PTHR42923">
    <property type="entry name" value="PROTOPORPHYRINOGEN OXIDASE"/>
    <property type="match status" value="1"/>
</dbReference>
<dbReference type="STRING" id="342668.A0A1B8GAV9"/>
<evidence type="ECO:0000313" key="1">
    <source>
        <dbReference type="EMBL" id="OBT92973.1"/>
    </source>
</evidence>
<dbReference type="Proteomes" id="UP000091956">
    <property type="component" value="Unassembled WGS sequence"/>
</dbReference>
<protein>
    <recommendedName>
        <fullName evidence="3">Amine oxidase domain-containing protein</fullName>
    </recommendedName>
</protein>
<evidence type="ECO:0000313" key="2">
    <source>
        <dbReference type="Proteomes" id="UP000091956"/>
    </source>
</evidence>
<evidence type="ECO:0008006" key="3">
    <source>
        <dbReference type="Google" id="ProtNLM"/>
    </source>
</evidence>
<dbReference type="PANTHER" id="PTHR42923:SF42">
    <property type="entry name" value="AMINE OXIDASE DOMAIN-CONTAINING PROTEIN"/>
    <property type="match status" value="1"/>
</dbReference>
<dbReference type="Gene3D" id="3.50.50.60">
    <property type="entry name" value="FAD/NAD(P)-binding domain"/>
    <property type="match status" value="1"/>
</dbReference>
<name>A0A1B8GAV9_9PEZI</name>
<dbReference type="EMBL" id="KV460259">
    <property type="protein sequence ID" value="OBT92973.1"/>
    <property type="molecule type" value="Genomic_DNA"/>
</dbReference>
<keyword evidence="2" id="KW-1185">Reference proteome</keyword>
<dbReference type="AlphaFoldDB" id="A0A1B8GAV9"/>
<dbReference type="OrthoDB" id="5977668at2759"/>
<dbReference type="InterPro" id="IPR050464">
    <property type="entry name" value="Zeta_carotene_desat/Oxidored"/>
</dbReference>
<gene>
    <name evidence="1" type="ORF">VE01_08588</name>
</gene>
<accession>A0A1B8GAV9</accession>
<sequence length="465" mass="51820">MTSTKSSVKQRVAIVGSGMAGLVTAHLLHNDKHQRYSVTVFESGESFSLDSASVSIEDESQKLVDRIDVPMRAFAEGYYKNLISMYKYLGVRYHSQLFVYSFKKNAVSETWNKRSKEGYFVYSSNNHGFPPIWPEGINLFSWLIEIVYVAGCYLWWSLCCFWIPPTLATNSRLCESLEEYMRRIMLPRHFVNFYLLPLLSSVATCTHEALLQFPARDLTEYKRQSAGGHHYTVSSVHEVQKSLGSGLQTKFSTLVTKVEVLQDGRLEVVWNTSDNATHKDIFDQVVLGVAPDIAGRIFQPLGKSMAQIPTTMVHSIVQGNGMKVALNDPKASEFVPKGTKSAQTIHLRTSASLAQTESIHVHGSGAMVTTCPFSDVSSASNVLRSVKFLRALRTPRSRHVVNNIFGENTAGPLVDEKQSSWRSGDDKIYLVGGWCWDGMVLLEGCVISAMRVASALDVDIPWNGL</sequence>
<dbReference type="InterPro" id="IPR036188">
    <property type="entry name" value="FAD/NAD-bd_sf"/>
</dbReference>
<organism evidence="1 2">
    <name type="scientific">Pseudogymnoascus verrucosus</name>
    <dbReference type="NCBI Taxonomy" id="342668"/>
    <lineage>
        <taxon>Eukaryota</taxon>
        <taxon>Fungi</taxon>
        <taxon>Dikarya</taxon>
        <taxon>Ascomycota</taxon>
        <taxon>Pezizomycotina</taxon>
        <taxon>Leotiomycetes</taxon>
        <taxon>Thelebolales</taxon>
        <taxon>Thelebolaceae</taxon>
        <taxon>Pseudogymnoascus</taxon>
    </lineage>
</organism>
<dbReference type="SUPFAM" id="SSF51905">
    <property type="entry name" value="FAD/NAD(P)-binding domain"/>
    <property type="match status" value="1"/>
</dbReference>
<proteinExistence type="predicted"/>